<keyword evidence="1" id="KW-0472">Membrane</keyword>
<gene>
    <name evidence="2" type="ORF">SK069_17470</name>
</gene>
<proteinExistence type="predicted"/>
<evidence type="ECO:0000313" key="2">
    <source>
        <dbReference type="EMBL" id="MDX8153392.1"/>
    </source>
</evidence>
<name>A0ABU4VPX6_9ACTN</name>
<dbReference type="RefSeq" id="WP_319955543.1">
    <property type="nucleotide sequence ID" value="NZ_JAXAVX010000013.1"/>
</dbReference>
<feature type="transmembrane region" description="Helical" evidence="1">
    <location>
        <begin position="6"/>
        <end position="30"/>
    </location>
</feature>
<sequence>MSAPLAHVGGLHAVLYLSPVLFVAGGLWMAGRHLPEEEPFEPDDDEPTD</sequence>
<evidence type="ECO:0000256" key="1">
    <source>
        <dbReference type="SAM" id="Phobius"/>
    </source>
</evidence>
<reference evidence="2 3" key="1">
    <citation type="submission" date="2023-11" db="EMBL/GenBank/DDBJ databases">
        <authorList>
            <person name="Xu M."/>
            <person name="Jiang T."/>
        </authorList>
    </citation>
    <scope>NUCLEOTIDE SEQUENCE [LARGE SCALE GENOMIC DNA]</scope>
    <source>
        <strain evidence="2 3">SD</strain>
    </source>
</reference>
<keyword evidence="3" id="KW-1185">Reference proteome</keyword>
<accession>A0ABU4VPX6</accession>
<organism evidence="2 3">
    <name type="scientific">Patulibacter brassicae</name>
    <dbReference type="NCBI Taxonomy" id="1705717"/>
    <lineage>
        <taxon>Bacteria</taxon>
        <taxon>Bacillati</taxon>
        <taxon>Actinomycetota</taxon>
        <taxon>Thermoleophilia</taxon>
        <taxon>Solirubrobacterales</taxon>
        <taxon>Patulibacteraceae</taxon>
        <taxon>Patulibacter</taxon>
    </lineage>
</organism>
<evidence type="ECO:0000313" key="3">
    <source>
        <dbReference type="Proteomes" id="UP001277761"/>
    </source>
</evidence>
<keyword evidence="1" id="KW-0812">Transmembrane</keyword>
<protein>
    <submittedName>
        <fullName evidence="2">Uncharacterized protein</fullName>
    </submittedName>
</protein>
<comment type="caution">
    <text evidence="2">The sequence shown here is derived from an EMBL/GenBank/DDBJ whole genome shotgun (WGS) entry which is preliminary data.</text>
</comment>
<dbReference type="EMBL" id="JAXAVX010000013">
    <property type="protein sequence ID" value="MDX8153392.1"/>
    <property type="molecule type" value="Genomic_DNA"/>
</dbReference>
<keyword evidence="1" id="KW-1133">Transmembrane helix</keyword>
<dbReference type="Proteomes" id="UP001277761">
    <property type="component" value="Unassembled WGS sequence"/>
</dbReference>